<dbReference type="InterPro" id="IPR008480">
    <property type="entry name" value="DUF761_pln"/>
</dbReference>
<dbReference type="EMBL" id="VDCV01000003">
    <property type="protein sequence ID" value="KAB5564756.1"/>
    <property type="molecule type" value="Genomic_DNA"/>
</dbReference>
<proteinExistence type="predicted"/>
<dbReference type="PANTHER" id="PTHR33450:SF31">
    <property type="entry name" value="EMB|CAB67623.1"/>
    <property type="match status" value="1"/>
</dbReference>
<sequence length="196" mass="22152">MKSKASVLLKQMMSLLSSIPKAKSLAIKTKTSALKTRAIVLSLMRSKRVLVGSISSKIHRILGQPEKDSEDDDNGDQSKAIVLYCNATANESLSSCSQMADTGNDEATNHYYYNDDDDDKYPDLTHSLFDEENFDDPGGSIIDLVKNSMEDGKDFSLEDEIDHVADLFIMRFHKQMRLQKLESFKRNQEKCLMENE</sequence>
<organism evidence="1 2">
    <name type="scientific">Salix brachista</name>
    <dbReference type="NCBI Taxonomy" id="2182728"/>
    <lineage>
        <taxon>Eukaryota</taxon>
        <taxon>Viridiplantae</taxon>
        <taxon>Streptophyta</taxon>
        <taxon>Embryophyta</taxon>
        <taxon>Tracheophyta</taxon>
        <taxon>Spermatophyta</taxon>
        <taxon>Magnoliopsida</taxon>
        <taxon>eudicotyledons</taxon>
        <taxon>Gunneridae</taxon>
        <taxon>Pentapetalae</taxon>
        <taxon>rosids</taxon>
        <taxon>fabids</taxon>
        <taxon>Malpighiales</taxon>
        <taxon>Salicaceae</taxon>
        <taxon>Saliceae</taxon>
        <taxon>Salix</taxon>
    </lineage>
</organism>
<reference evidence="2" key="1">
    <citation type="journal article" date="2019" name="Gigascience">
        <title>De novo genome assembly of the endangered Acer yangbiense, a plant species with extremely small populations endemic to Yunnan Province, China.</title>
        <authorList>
            <person name="Yang J."/>
            <person name="Wariss H.M."/>
            <person name="Tao L."/>
            <person name="Zhang R."/>
            <person name="Yun Q."/>
            <person name="Hollingsworth P."/>
            <person name="Dao Z."/>
            <person name="Luo G."/>
            <person name="Guo H."/>
            <person name="Ma Y."/>
            <person name="Sun W."/>
        </authorList>
    </citation>
    <scope>NUCLEOTIDE SEQUENCE [LARGE SCALE GENOMIC DNA]</scope>
    <source>
        <strain evidence="2">cv. br00</strain>
    </source>
</reference>
<evidence type="ECO:0000313" key="2">
    <source>
        <dbReference type="Proteomes" id="UP000326939"/>
    </source>
</evidence>
<name>A0A5N5NED0_9ROSI</name>
<gene>
    <name evidence="1" type="ORF">DKX38_004810</name>
</gene>
<dbReference type="AlphaFoldDB" id="A0A5N5NED0"/>
<dbReference type="Proteomes" id="UP000326939">
    <property type="component" value="Chromosome 3"/>
</dbReference>
<keyword evidence="2" id="KW-1185">Reference proteome</keyword>
<protein>
    <submittedName>
        <fullName evidence="1">Uncharacterized protein</fullName>
    </submittedName>
</protein>
<accession>A0A5N5NED0</accession>
<evidence type="ECO:0000313" key="1">
    <source>
        <dbReference type="EMBL" id="KAB5564756.1"/>
    </source>
</evidence>
<dbReference type="PANTHER" id="PTHR33450">
    <property type="entry name" value="EMB|CAB67623.1-RELATED"/>
    <property type="match status" value="1"/>
</dbReference>
<comment type="caution">
    <text evidence="1">The sequence shown here is derived from an EMBL/GenBank/DDBJ whole genome shotgun (WGS) entry which is preliminary data.</text>
</comment>
<dbReference type="Pfam" id="PF05553">
    <property type="entry name" value="DUF761"/>
    <property type="match status" value="1"/>
</dbReference>